<dbReference type="InterPro" id="IPR014729">
    <property type="entry name" value="Rossmann-like_a/b/a_fold"/>
</dbReference>
<dbReference type="GO" id="GO:0103016">
    <property type="term" value="F:tRNA-uridine 2-sulfurtransferase activity"/>
    <property type="evidence" value="ECO:0007669"/>
    <property type="project" value="UniProtKB-EC"/>
</dbReference>
<feature type="binding site" evidence="11">
    <location>
        <begin position="6"/>
        <end position="13"/>
    </location>
    <ligand>
        <name>ATP</name>
        <dbReference type="ChEBI" id="CHEBI:30616"/>
    </ligand>
</feature>
<evidence type="ECO:0000259" key="13">
    <source>
        <dbReference type="Pfam" id="PF20259"/>
    </source>
</evidence>
<evidence type="ECO:0000256" key="9">
    <source>
        <dbReference type="ARBA" id="ARBA00051542"/>
    </source>
</evidence>
<evidence type="ECO:0000256" key="3">
    <source>
        <dbReference type="ARBA" id="ARBA00022679"/>
    </source>
</evidence>
<dbReference type="FunFam" id="2.30.30.280:FF:000001">
    <property type="entry name" value="tRNA-specific 2-thiouridylase MnmA"/>
    <property type="match status" value="1"/>
</dbReference>
<dbReference type="NCBIfam" id="NF001138">
    <property type="entry name" value="PRK00143.1"/>
    <property type="match status" value="1"/>
</dbReference>
<keyword evidence="4 11" id="KW-0819">tRNA processing</keyword>
<dbReference type="GO" id="GO:0002143">
    <property type="term" value="P:tRNA wobble position uridine thiolation"/>
    <property type="evidence" value="ECO:0007669"/>
    <property type="project" value="TreeGrafter"/>
</dbReference>
<sequence>MKVLAALSGGVDSAVAAALAKEAGHDVTAVHMALSANQAQNRCGSRGCCTVEDASDARLAASMLDIPFYVWDMAETFEETVVEDFLNEYRQGRTPNPCVRCNEFVKFRELATRADALGFDAVCTGHYARVLNGPGGVELHRAKCIEKDQSYVLAVMGREALEKVIFPLGEYESKSQVRAEAERRGLPMSAKPDSYDICFIADGDTRGFLSSHLGSKAGKIVDTEGKEVGTHSGAYQYTIGQRKGLNLGRPAADGRPRYVLGTDMKTNTVVVGASELLSVDAITATDAVLLTEPDDPTLSGQAEVTLQYRAHGQQVPAKVYLEADGTLRAELLEPTRAVASGQSLVVYAGDRAICEATIEEAFRQEKGQ</sequence>
<keyword evidence="5 11" id="KW-0547">Nucleotide-binding</keyword>
<feature type="domain" description="tRNA-specific 2-thiouridylase MnmA-like central" evidence="13">
    <location>
        <begin position="207"/>
        <end position="272"/>
    </location>
</feature>
<keyword evidence="8 11" id="KW-1015">Disulfide bond</keyword>
<evidence type="ECO:0000256" key="11">
    <source>
        <dbReference type="HAMAP-Rule" id="MF_00144"/>
    </source>
</evidence>
<feature type="active site" description="Nucleophile" evidence="11">
    <location>
        <position position="101"/>
    </location>
</feature>
<dbReference type="AlphaFoldDB" id="A0AAJ1BD04"/>
<dbReference type="FunFam" id="3.40.50.620:FF:000057">
    <property type="entry name" value="tRNA-specific 2-thiouridylase MnmA"/>
    <property type="match status" value="1"/>
</dbReference>
<evidence type="ECO:0000256" key="1">
    <source>
        <dbReference type="ARBA" id="ARBA00022490"/>
    </source>
</evidence>
<dbReference type="NCBIfam" id="TIGR00420">
    <property type="entry name" value="trmU"/>
    <property type="match status" value="1"/>
</dbReference>
<keyword evidence="2 11" id="KW-0820">tRNA-binding</keyword>
<dbReference type="PANTHER" id="PTHR11933:SF5">
    <property type="entry name" value="MITOCHONDRIAL TRNA-SPECIFIC 2-THIOURIDYLASE 1"/>
    <property type="match status" value="1"/>
</dbReference>
<dbReference type="Pfam" id="PF03054">
    <property type="entry name" value="tRNA_Me_trans"/>
    <property type="match status" value="1"/>
</dbReference>
<dbReference type="Gene3D" id="2.40.30.10">
    <property type="entry name" value="Translation factors"/>
    <property type="match status" value="1"/>
</dbReference>
<organism evidence="14 15">
    <name type="scientific">Varibaculum cambriense</name>
    <dbReference type="NCBI Taxonomy" id="184870"/>
    <lineage>
        <taxon>Bacteria</taxon>
        <taxon>Bacillati</taxon>
        <taxon>Actinomycetota</taxon>
        <taxon>Actinomycetes</taxon>
        <taxon>Actinomycetales</taxon>
        <taxon>Actinomycetaceae</taxon>
        <taxon>Varibaculum</taxon>
    </lineage>
</organism>
<evidence type="ECO:0000256" key="4">
    <source>
        <dbReference type="ARBA" id="ARBA00022694"/>
    </source>
</evidence>
<comment type="caution">
    <text evidence="14">The sequence shown here is derived from an EMBL/GenBank/DDBJ whole genome shotgun (WGS) entry which is preliminary data.</text>
</comment>
<feature type="site" description="Interaction with tRNA" evidence="11">
    <location>
        <position position="126"/>
    </location>
</feature>
<dbReference type="Pfam" id="PF20258">
    <property type="entry name" value="tRNA_Me_trans_C"/>
    <property type="match status" value="1"/>
</dbReference>
<reference evidence="14" key="1">
    <citation type="submission" date="2022-01" db="EMBL/GenBank/DDBJ databases">
        <title>Collection of gut derived symbiotic bacterial strains cultured from healthy donors.</title>
        <authorList>
            <person name="Lin H."/>
            <person name="Kohout C."/>
            <person name="Waligurski E."/>
            <person name="Pamer E.G."/>
        </authorList>
    </citation>
    <scope>NUCLEOTIDE SEQUENCE</scope>
    <source>
        <strain evidence="14">DFI.7.46</strain>
    </source>
</reference>
<gene>
    <name evidence="11 14" type="primary">mnmA</name>
    <name evidence="14" type="ORF">L0M99_09015</name>
</gene>
<keyword evidence="6 11" id="KW-0067">ATP-binding</keyword>
<comment type="subcellular location">
    <subcellularLocation>
        <location evidence="11">Cytoplasm</location>
    </subcellularLocation>
</comment>
<comment type="similarity">
    <text evidence="11">Belongs to the MnmA/TRMU family.</text>
</comment>
<dbReference type="HAMAP" id="MF_00144">
    <property type="entry name" value="tRNA_thiouridyl_MnmA"/>
    <property type="match status" value="1"/>
</dbReference>
<feature type="binding site" evidence="11">
    <location>
        <position position="125"/>
    </location>
    <ligand>
        <name>ATP</name>
        <dbReference type="ChEBI" id="CHEBI:30616"/>
    </ligand>
</feature>
<feature type="site" description="Interaction with tRNA" evidence="11">
    <location>
        <position position="342"/>
    </location>
</feature>
<dbReference type="CDD" id="cd01998">
    <property type="entry name" value="MnmA_TRMU-like"/>
    <property type="match status" value="1"/>
</dbReference>
<dbReference type="EC" id="2.8.1.13" evidence="11"/>
<dbReference type="GO" id="GO:0005737">
    <property type="term" value="C:cytoplasm"/>
    <property type="evidence" value="ECO:0007669"/>
    <property type="project" value="UniProtKB-SubCell"/>
</dbReference>
<keyword evidence="3 11" id="KW-0808">Transferase</keyword>
<dbReference type="SUPFAM" id="SSF52402">
    <property type="entry name" value="Adenine nucleotide alpha hydrolases-like"/>
    <property type="match status" value="1"/>
</dbReference>
<proteinExistence type="inferred from homology"/>
<evidence type="ECO:0000259" key="12">
    <source>
        <dbReference type="Pfam" id="PF20258"/>
    </source>
</evidence>
<evidence type="ECO:0000256" key="2">
    <source>
        <dbReference type="ARBA" id="ARBA00022555"/>
    </source>
</evidence>
<feature type="binding site" evidence="11">
    <location>
        <position position="32"/>
    </location>
    <ligand>
        <name>ATP</name>
        <dbReference type="ChEBI" id="CHEBI:30616"/>
    </ligand>
</feature>
<comment type="function">
    <text evidence="10 11">Catalyzes the 2-thiolation of uridine at the wobble position (U34) of tRNA, leading to the formation of s(2)U34.</text>
</comment>
<feature type="region of interest" description="Interaction with tRNA" evidence="11">
    <location>
        <begin position="147"/>
        <end position="149"/>
    </location>
</feature>
<dbReference type="PANTHER" id="PTHR11933">
    <property type="entry name" value="TRNA 5-METHYLAMINOMETHYL-2-THIOURIDYLATE -METHYLTRANSFERASE"/>
    <property type="match status" value="1"/>
</dbReference>
<comment type="caution">
    <text evidence="11">Lacks conserved residue(s) required for the propagation of feature annotation.</text>
</comment>
<name>A0AAJ1BD04_9ACTO</name>
<dbReference type="Gene3D" id="2.30.30.280">
    <property type="entry name" value="Adenine nucleotide alpha hydrolases-like domains"/>
    <property type="match status" value="1"/>
</dbReference>
<dbReference type="InterPro" id="IPR046884">
    <property type="entry name" value="MnmA-like_central"/>
</dbReference>
<evidence type="ECO:0000256" key="10">
    <source>
        <dbReference type="ARBA" id="ARBA00056575"/>
    </source>
</evidence>
<feature type="active site" description="Cysteine persulfide intermediate" evidence="11">
    <location>
        <position position="198"/>
    </location>
</feature>
<dbReference type="Pfam" id="PF20259">
    <property type="entry name" value="tRNA_Me_trans_M"/>
    <property type="match status" value="1"/>
</dbReference>
<dbReference type="InterPro" id="IPR046885">
    <property type="entry name" value="MnmA-like_C"/>
</dbReference>
<dbReference type="InterPro" id="IPR004506">
    <property type="entry name" value="MnmA-like"/>
</dbReference>
<evidence type="ECO:0000256" key="6">
    <source>
        <dbReference type="ARBA" id="ARBA00022840"/>
    </source>
</evidence>
<comment type="catalytic activity">
    <reaction evidence="9 11">
        <text>S-sulfanyl-L-cysteinyl-[protein] + uridine(34) in tRNA + AH2 + ATP = 2-thiouridine(34) in tRNA + L-cysteinyl-[protein] + A + AMP + diphosphate + H(+)</text>
        <dbReference type="Rhea" id="RHEA:47032"/>
        <dbReference type="Rhea" id="RHEA-COMP:10131"/>
        <dbReference type="Rhea" id="RHEA-COMP:11726"/>
        <dbReference type="Rhea" id="RHEA-COMP:11727"/>
        <dbReference type="Rhea" id="RHEA-COMP:11728"/>
        <dbReference type="ChEBI" id="CHEBI:13193"/>
        <dbReference type="ChEBI" id="CHEBI:15378"/>
        <dbReference type="ChEBI" id="CHEBI:17499"/>
        <dbReference type="ChEBI" id="CHEBI:29950"/>
        <dbReference type="ChEBI" id="CHEBI:30616"/>
        <dbReference type="ChEBI" id="CHEBI:33019"/>
        <dbReference type="ChEBI" id="CHEBI:61963"/>
        <dbReference type="ChEBI" id="CHEBI:65315"/>
        <dbReference type="ChEBI" id="CHEBI:87170"/>
        <dbReference type="ChEBI" id="CHEBI:456215"/>
        <dbReference type="EC" id="2.8.1.13"/>
    </reaction>
</comment>
<protein>
    <recommendedName>
        <fullName evidence="11">tRNA-specific 2-thiouridylase MnmA</fullName>
        <ecNumber evidence="11">2.8.1.13</ecNumber>
    </recommendedName>
</protein>
<feature type="domain" description="tRNA-specific 2-thiouridylase MnmA-like C-terminal" evidence="12">
    <location>
        <begin position="280"/>
        <end position="354"/>
    </location>
</feature>
<dbReference type="EMBL" id="JAKNHJ010000020">
    <property type="protein sequence ID" value="MCG4618628.1"/>
    <property type="molecule type" value="Genomic_DNA"/>
</dbReference>
<accession>A0AAJ1BD04</accession>
<dbReference type="GO" id="GO:0000049">
    <property type="term" value="F:tRNA binding"/>
    <property type="evidence" value="ECO:0007669"/>
    <property type="project" value="UniProtKB-KW"/>
</dbReference>
<dbReference type="Proteomes" id="UP001200537">
    <property type="component" value="Unassembled WGS sequence"/>
</dbReference>
<dbReference type="GO" id="GO:0005524">
    <property type="term" value="F:ATP binding"/>
    <property type="evidence" value="ECO:0007669"/>
    <property type="project" value="UniProtKB-KW"/>
</dbReference>
<evidence type="ECO:0000313" key="14">
    <source>
        <dbReference type="EMBL" id="MCG4618628.1"/>
    </source>
</evidence>
<evidence type="ECO:0000256" key="7">
    <source>
        <dbReference type="ARBA" id="ARBA00022884"/>
    </source>
</evidence>
<dbReference type="RefSeq" id="WP_024058425.1">
    <property type="nucleotide sequence ID" value="NZ_JAGZVZ010000008.1"/>
</dbReference>
<keyword evidence="1 11" id="KW-0963">Cytoplasm</keyword>
<dbReference type="InterPro" id="IPR023382">
    <property type="entry name" value="MnmA-like_central_sf"/>
</dbReference>
<evidence type="ECO:0000313" key="15">
    <source>
        <dbReference type="Proteomes" id="UP001200537"/>
    </source>
</evidence>
<feature type="disulfide bond" description="Alternate" evidence="11">
    <location>
        <begin position="101"/>
        <end position="198"/>
    </location>
</feature>
<evidence type="ECO:0000256" key="8">
    <source>
        <dbReference type="ARBA" id="ARBA00023157"/>
    </source>
</evidence>
<keyword evidence="7 11" id="KW-0694">RNA-binding</keyword>
<evidence type="ECO:0000256" key="5">
    <source>
        <dbReference type="ARBA" id="ARBA00022741"/>
    </source>
</evidence>
<dbReference type="Gene3D" id="3.40.50.620">
    <property type="entry name" value="HUPs"/>
    <property type="match status" value="1"/>
</dbReference>